<keyword evidence="9" id="KW-1185">Reference proteome</keyword>
<proteinExistence type="inferred from homology"/>
<reference evidence="8 9" key="1">
    <citation type="submission" date="2024-09" db="EMBL/GenBank/DDBJ databases">
        <title>Itraconazole resistance in Madurella fahalii resulting from another homologue of gene encoding cytochrome P450 14-alpha sterol demethylase (CYP51).</title>
        <authorList>
            <person name="Yoshioka I."/>
            <person name="Fahal A.H."/>
            <person name="Kaneko S."/>
            <person name="Yaguchi T."/>
        </authorList>
    </citation>
    <scope>NUCLEOTIDE SEQUENCE [LARGE SCALE GENOMIC DNA]</scope>
    <source>
        <strain evidence="8 9">IFM 68171</strain>
    </source>
</reference>
<evidence type="ECO:0000256" key="6">
    <source>
        <dbReference type="RuleBase" id="RU367120"/>
    </source>
</evidence>
<dbReference type="RefSeq" id="XP_070915119.1">
    <property type="nucleotide sequence ID" value="XM_071059018.1"/>
</dbReference>
<dbReference type="Pfam" id="PF01239">
    <property type="entry name" value="PPTA"/>
    <property type="match status" value="5"/>
</dbReference>
<evidence type="ECO:0000313" key="9">
    <source>
        <dbReference type="Proteomes" id="UP001628179"/>
    </source>
</evidence>
<comment type="similarity">
    <text evidence="1 6">Belongs to the protein prenyltransferase subunit alpha family.</text>
</comment>
<evidence type="ECO:0000256" key="5">
    <source>
        <dbReference type="ARBA" id="ARBA00047658"/>
    </source>
</evidence>
<dbReference type="PANTHER" id="PTHR11129">
    <property type="entry name" value="PROTEIN FARNESYLTRANSFERASE ALPHA SUBUNIT/RAB GERANYLGERANYL TRANSFERASE ALPHA SUBUNIT"/>
    <property type="match status" value="1"/>
</dbReference>
<name>A0ABQ0G6K0_9PEZI</name>
<comment type="catalytic activity">
    <reaction evidence="5 6">
        <text>geranylgeranyl diphosphate + L-cysteinyl-[protein] = S-geranylgeranyl-L-cysteinyl-[protein] + diphosphate</text>
        <dbReference type="Rhea" id="RHEA:21240"/>
        <dbReference type="Rhea" id="RHEA-COMP:10131"/>
        <dbReference type="Rhea" id="RHEA-COMP:11537"/>
        <dbReference type="ChEBI" id="CHEBI:29950"/>
        <dbReference type="ChEBI" id="CHEBI:33019"/>
        <dbReference type="ChEBI" id="CHEBI:57533"/>
        <dbReference type="ChEBI" id="CHEBI:86021"/>
        <dbReference type="EC" id="2.5.1.60"/>
    </reaction>
</comment>
<dbReference type="GeneID" id="98174341"/>
<keyword evidence="3 6" id="KW-0808">Transferase</keyword>
<keyword evidence="2 6" id="KW-0637">Prenyltransferase</keyword>
<dbReference type="Gene3D" id="1.25.40.120">
    <property type="entry name" value="Protein prenylyltransferase"/>
    <property type="match status" value="2"/>
</dbReference>
<evidence type="ECO:0000256" key="4">
    <source>
        <dbReference type="ARBA" id="ARBA00022737"/>
    </source>
</evidence>
<keyword evidence="4" id="KW-0677">Repeat</keyword>
<comment type="function">
    <text evidence="6">Catalyzes the transfer of a geranyl-geranyl moiety from geranyl-geranyl pyrophosphate to cysteines occuring in specific C-terminal amino acid sequences.</text>
</comment>
<organism evidence="8 9">
    <name type="scientific">Madurella fahalii</name>
    <dbReference type="NCBI Taxonomy" id="1157608"/>
    <lineage>
        <taxon>Eukaryota</taxon>
        <taxon>Fungi</taxon>
        <taxon>Dikarya</taxon>
        <taxon>Ascomycota</taxon>
        <taxon>Pezizomycotina</taxon>
        <taxon>Sordariomycetes</taxon>
        <taxon>Sordariomycetidae</taxon>
        <taxon>Sordariales</taxon>
        <taxon>Sordariales incertae sedis</taxon>
        <taxon>Madurella</taxon>
    </lineage>
</organism>
<evidence type="ECO:0000256" key="1">
    <source>
        <dbReference type="ARBA" id="ARBA00006734"/>
    </source>
</evidence>
<feature type="region of interest" description="Disordered" evidence="7">
    <location>
        <begin position="1"/>
        <end position="22"/>
    </location>
</feature>
<sequence>MADQGGSQHGIARTSRARTEEQRLRDLEKIKKYRELENQVRSRVSQGDYSLDLFHLTSKLLRLNPEYYTIWNVRRRCLISGLFSRPSAGLSCSKASSTSSPSATTTTSSASCSALSSTATPPNPASPTAGKSGTTAEPDAAAAAAAAEKQDLSLVRSELAFTIPLLLESPKCYWIWSYRLWILRQAIERLPAPVARRIWEEELGLASKMLGKDRRNFHAWGYRRHVVAQLESPTLGGTSMVEAGFQYTYDMIKSDLSNFSAWHSRSKLIPRLLDERGADDEARRAFLDEELDQIREALNVGPEDQSLWYYHQFLMLNLVSLDGRPSFTPGLTVQDRAEYLTREIAEIKDLLEDYQDVQLIYEGLFDYTLYLCRLEGRQPDASERADLVAWLGKLKELDPMRKGRWADLERDIATY</sequence>
<evidence type="ECO:0000256" key="2">
    <source>
        <dbReference type="ARBA" id="ARBA00022602"/>
    </source>
</evidence>
<gene>
    <name evidence="8" type="primary">BET4</name>
    <name evidence="8" type="ORF">MFIFM68171_03597</name>
</gene>
<dbReference type="InterPro" id="IPR002088">
    <property type="entry name" value="Prenyl_trans_a"/>
</dbReference>
<evidence type="ECO:0000256" key="7">
    <source>
        <dbReference type="SAM" id="MobiDB-lite"/>
    </source>
</evidence>
<evidence type="ECO:0000313" key="8">
    <source>
        <dbReference type="EMBL" id="GAB1313387.1"/>
    </source>
</evidence>
<feature type="compositionally biased region" description="Low complexity" evidence="7">
    <location>
        <begin position="91"/>
        <end position="120"/>
    </location>
</feature>
<dbReference type="EMBL" id="BAAFSV010000002">
    <property type="protein sequence ID" value="GAB1313387.1"/>
    <property type="molecule type" value="Genomic_DNA"/>
</dbReference>
<feature type="region of interest" description="Disordered" evidence="7">
    <location>
        <begin position="91"/>
        <end position="141"/>
    </location>
</feature>
<dbReference type="Proteomes" id="UP001628179">
    <property type="component" value="Unassembled WGS sequence"/>
</dbReference>
<dbReference type="EC" id="2.5.1.60" evidence="6"/>
<dbReference type="PANTHER" id="PTHR11129:SF2">
    <property type="entry name" value="GERANYLGERANYL TRANSFERASE TYPE-2 SUBUNIT ALPHA"/>
    <property type="match status" value="1"/>
</dbReference>
<accession>A0ABQ0G6K0</accession>
<evidence type="ECO:0000256" key="3">
    <source>
        <dbReference type="ARBA" id="ARBA00022679"/>
    </source>
</evidence>
<comment type="caution">
    <text evidence="8">The sequence shown here is derived from an EMBL/GenBank/DDBJ whole genome shotgun (WGS) entry which is preliminary data.</text>
</comment>
<dbReference type="SUPFAM" id="SSF48439">
    <property type="entry name" value="Protein prenylyltransferase"/>
    <property type="match status" value="1"/>
</dbReference>
<dbReference type="PROSITE" id="PS51147">
    <property type="entry name" value="PFTA"/>
    <property type="match status" value="4"/>
</dbReference>
<protein>
    <recommendedName>
        <fullName evidence="6">Geranylgeranyl transferase type-2 subunit alpha</fullName>
        <ecNumber evidence="6">2.5.1.60</ecNumber>
    </recommendedName>
    <alternativeName>
        <fullName evidence="6">Geranylgeranyl transferase type II subunit alpha</fullName>
    </alternativeName>
</protein>